<keyword evidence="1 2" id="KW-0663">Pyridoxal phosphate</keyword>
<protein>
    <recommendedName>
        <fullName evidence="2">Pyridoxal phosphate homeostasis protein</fullName>
        <shortName evidence="2">PLP homeostasis protein</shortName>
    </recommendedName>
</protein>
<dbReference type="FunFam" id="3.20.20.10:FF:000018">
    <property type="entry name" value="Pyridoxal phosphate homeostasis protein"/>
    <property type="match status" value="1"/>
</dbReference>
<dbReference type="KEGG" id="aoe:Clos_1407"/>
<evidence type="ECO:0000313" key="7">
    <source>
        <dbReference type="Proteomes" id="UP000000269"/>
    </source>
</evidence>
<evidence type="ECO:0000256" key="2">
    <source>
        <dbReference type="HAMAP-Rule" id="MF_02087"/>
    </source>
</evidence>
<dbReference type="InterPro" id="IPR001608">
    <property type="entry name" value="Ala_racemase_N"/>
</dbReference>
<organism evidence="6 7">
    <name type="scientific">Alkaliphilus oremlandii (strain OhILAs)</name>
    <name type="common">Clostridium oremlandii (strain OhILAs)</name>
    <dbReference type="NCBI Taxonomy" id="350688"/>
    <lineage>
        <taxon>Bacteria</taxon>
        <taxon>Bacillati</taxon>
        <taxon>Bacillota</taxon>
        <taxon>Clostridia</taxon>
        <taxon>Peptostreptococcales</taxon>
        <taxon>Natronincolaceae</taxon>
        <taxon>Alkaliphilus</taxon>
    </lineage>
</organism>
<dbReference type="AlphaFoldDB" id="A8MH64"/>
<evidence type="ECO:0000256" key="4">
    <source>
        <dbReference type="RuleBase" id="RU004514"/>
    </source>
</evidence>
<dbReference type="Pfam" id="PF01168">
    <property type="entry name" value="Ala_racemase_N"/>
    <property type="match status" value="1"/>
</dbReference>
<evidence type="ECO:0000256" key="3">
    <source>
        <dbReference type="PIRSR" id="PIRSR004848-1"/>
    </source>
</evidence>
<comment type="function">
    <text evidence="2">Pyridoxal 5'-phosphate (PLP)-binding protein, which is involved in PLP homeostasis.</text>
</comment>
<comment type="similarity">
    <text evidence="2 4">Belongs to the pyridoxal phosphate-binding protein YggS/PROSC family.</text>
</comment>
<dbReference type="PIRSF" id="PIRSF004848">
    <property type="entry name" value="YBL036c_PLPDEIII"/>
    <property type="match status" value="1"/>
</dbReference>
<evidence type="ECO:0000256" key="1">
    <source>
        <dbReference type="ARBA" id="ARBA00022898"/>
    </source>
</evidence>
<feature type="modified residue" description="N6-(pyridoxal phosphate)lysine" evidence="2 3">
    <location>
        <position position="37"/>
    </location>
</feature>
<dbReference type="EMBL" id="CP000853">
    <property type="protein sequence ID" value="ABW18951.1"/>
    <property type="molecule type" value="Genomic_DNA"/>
</dbReference>
<reference evidence="7" key="1">
    <citation type="submission" date="2007-10" db="EMBL/GenBank/DDBJ databases">
        <title>Complete genome of Alkaliphilus oremlandii OhILAs.</title>
        <authorList>
            <person name="Copeland A."/>
            <person name="Lucas S."/>
            <person name="Lapidus A."/>
            <person name="Barry K."/>
            <person name="Detter J.C."/>
            <person name="Glavina del Rio T."/>
            <person name="Hammon N."/>
            <person name="Israni S."/>
            <person name="Dalin E."/>
            <person name="Tice H."/>
            <person name="Pitluck S."/>
            <person name="Chain P."/>
            <person name="Malfatti S."/>
            <person name="Shin M."/>
            <person name="Vergez L."/>
            <person name="Schmutz J."/>
            <person name="Larimer F."/>
            <person name="Land M."/>
            <person name="Hauser L."/>
            <person name="Kyrpides N."/>
            <person name="Mikhailova N."/>
            <person name="Stolz J.F."/>
            <person name="Dawson A."/>
            <person name="Fisher E."/>
            <person name="Crable B."/>
            <person name="Perera E."/>
            <person name="Lisak J."/>
            <person name="Ranganathan M."/>
            <person name="Basu P."/>
            <person name="Richardson P."/>
        </authorList>
    </citation>
    <scope>NUCLEOTIDE SEQUENCE [LARGE SCALE GENOMIC DNA]</scope>
    <source>
        <strain evidence="7">OhILAs</strain>
    </source>
</reference>
<comment type="cofactor">
    <cofactor evidence="3">
        <name>pyridoxal 5'-phosphate</name>
        <dbReference type="ChEBI" id="CHEBI:597326"/>
    </cofactor>
</comment>
<dbReference type="HAMAP" id="MF_02087">
    <property type="entry name" value="PLP_homeostasis"/>
    <property type="match status" value="1"/>
</dbReference>
<proteinExistence type="inferred from homology"/>
<dbReference type="SUPFAM" id="SSF51419">
    <property type="entry name" value="PLP-binding barrel"/>
    <property type="match status" value="1"/>
</dbReference>
<dbReference type="Gene3D" id="3.20.20.10">
    <property type="entry name" value="Alanine racemase"/>
    <property type="match status" value="1"/>
</dbReference>
<dbReference type="PANTHER" id="PTHR10146">
    <property type="entry name" value="PROLINE SYNTHETASE CO-TRANSCRIBED BACTERIAL HOMOLOG PROTEIN"/>
    <property type="match status" value="1"/>
</dbReference>
<dbReference type="RefSeq" id="WP_012159263.1">
    <property type="nucleotide sequence ID" value="NC_009922.1"/>
</dbReference>
<name>A8MH64_ALKOO</name>
<evidence type="ECO:0000313" key="6">
    <source>
        <dbReference type="EMBL" id="ABW18951.1"/>
    </source>
</evidence>
<dbReference type="GO" id="GO:0030170">
    <property type="term" value="F:pyridoxal phosphate binding"/>
    <property type="evidence" value="ECO:0007669"/>
    <property type="project" value="UniProtKB-UniRule"/>
</dbReference>
<dbReference type="OrthoDB" id="9804072at2"/>
<dbReference type="NCBIfam" id="TIGR00044">
    <property type="entry name" value="YggS family pyridoxal phosphate-dependent enzyme"/>
    <property type="match status" value="1"/>
</dbReference>
<dbReference type="InterPro" id="IPR029066">
    <property type="entry name" value="PLP-binding_barrel"/>
</dbReference>
<dbReference type="PANTHER" id="PTHR10146:SF14">
    <property type="entry name" value="PYRIDOXAL PHOSPHATE HOMEOSTASIS PROTEIN"/>
    <property type="match status" value="1"/>
</dbReference>
<sequence>MRLSLEKNIEFVQERIKIAAQKGHRNLEEIQLIAVTKTVDIDVIKQAIELGITHVGENKVQELVRKYDIIGPVVKWHLIGHLQRNKVKYIIDKVDLIHSLDSYRLAEEIDSRAKEIGRTIECLLQVNVSGEETKYGVDKEGAKSLIREVAALGNIKVLGLMTMAPYVENQEEARQYFKALKDLSIEISAMDLENVHMKYLSMGMSNDFEIAIEEGANLVRVGSLIFGERDYSKK</sequence>
<gene>
    <name evidence="6" type="ordered locus">Clos_1407</name>
</gene>
<dbReference type="eggNOG" id="COG0325">
    <property type="taxonomic scope" value="Bacteria"/>
</dbReference>
<dbReference type="STRING" id="350688.Clos_1407"/>
<dbReference type="InterPro" id="IPR011078">
    <property type="entry name" value="PyrdxlP_homeostasis"/>
</dbReference>
<evidence type="ECO:0000259" key="5">
    <source>
        <dbReference type="Pfam" id="PF01168"/>
    </source>
</evidence>
<dbReference type="HOGENOM" id="CLU_059988_1_0_9"/>
<accession>A8MH64</accession>
<feature type="domain" description="Alanine racemase N-terminal" evidence="5">
    <location>
        <begin position="29"/>
        <end position="229"/>
    </location>
</feature>
<dbReference type="CDD" id="cd00635">
    <property type="entry name" value="PLPDE_III_YBL036c_like"/>
    <property type="match status" value="1"/>
</dbReference>
<dbReference type="Proteomes" id="UP000000269">
    <property type="component" value="Chromosome"/>
</dbReference>
<keyword evidence="7" id="KW-1185">Reference proteome</keyword>